<protein>
    <submittedName>
        <fullName evidence="1">Uncharacterized protein</fullName>
    </submittedName>
</protein>
<dbReference type="Proteomes" id="UP000464715">
    <property type="component" value="Chromosome"/>
</dbReference>
<sequence length="50" mass="6041">MIDKMIAKIKIMNINIKIINMVIKNMNIYIDIYRGEVYDIKHKEENKCIK</sequence>
<keyword evidence="2" id="KW-1185">Reference proteome</keyword>
<name>A0ABX6J9B3_9FIRM</name>
<gene>
    <name evidence="1" type="ORF">GXM18_08190</name>
</gene>
<dbReference type="EMBL" id="CP048626">
    <property type="protein sequence ID" value="QIB54852.1"/>
    <property type="molecule type" value="Genomic_DNA"/>
</dbReference>
<evidence type="ECO:0000313" key="1">
    <source>
        <dbReference type="EMBL" id="QIB54852.1"/>
    </source>
</evidence>
<evidence type="ECO:0000313" key="2">
    <source>
        <dbReference type="Proteomes" id="UP000464715"/>
    </source>
</evidence>
<proteinExistence type="predicted"/>
<reference evidence="1 2" key="1">
    <citation type="submission" date="2020-02" db="EMBL/GenBank/DDBJ databases">
        <title>Complete genome sequence of Blautia producta JCM 1471(T).</title>
        <authorList>
            <person name="Tourlousse D.M."/>
            <person name="Sakamoto M."/>
            <person name="Miura T."/>
            <person name="Narita K."/>
            <person name="Ohashi A."/>
            <person name="Uchino Y."/>
            <person name="Yamazoe A."/>
            <person name="Kameyama K."/>
            <person name="Terauchi J."/>
            <person name="Ohkuma M."/>
            <person name="Kawasaki H."/>
            <person name="Sekiguchi Y."/>
        </authorList>
    </citation>
    <scope>NUCLEOTIDE SEQUENCE [LARGE SCALE GENOMIC DNA]</scope>
    <source>
        <strain evidence="1 2">JCM 1471</strain>
    </source>
</reference>
<organism evidence="1 2">
    <name type="scientific">Blautia producta ATCC 27340 = DSM 2950</name>
    <dbReference type="NCBI Taxonomy" id="1121114"/>
    <lineage>
        <taxon>Bacteria</taxon>
        <taxon>Bacillati</taxon>
        <taxon>Bacillota</taxon>
        <taxon>Clostridia</taxon>
        <taxon>Lachnospirales</taxon>
        <taxon>Lachnospiraceae</taxon>
        <taxon>Blautia</taxon>
    </lineage>
</organism>
<accession>A0ABX6J9B3</accession>